<proteinExistence type="predicted"/>
<protein>
    <submittedName>
        <fullName evidence="1">Uncharacterized protein</fullName>
    </submittedName>
</protein>
<evidence type="ECO:0000313" key="1">
    <source>
        <dbReference type="EMBL" id="KAI9908875.1"/>
    </source>
</evidence>
<name>A0ACC0VQQ1_9STRA</name>
<sequence length="233" mass="25707">MEDERGGSPSSEKENDQEEAEVAQRRQKQEEEKEDIHRLLQKVDTLFSSFGKGGNDALRTASGKEDRASLACGSLDMDARMKELSGLFRDGVDAASTCLETHRFAMGLSVLTQGTYANLLHGGDGGGKAFHEIEMGETMKKVEVAWGEHQYKTWILYVKLSTIASEKSLAAGQKTSHVATVKPLKGYTIGGFHGRVERPSWYLLCRSDVDPRSRVQDRVVTGVLALTDTRNAR</sequence>
<keyword evidence="2" id="KW-1185">Reference proteome</keyword>
<accession>A0ACC0VQQ1</accession>
<reference evidence="1 2" key="1">
    <citation type="journal article" date="2022" name="bioRxiv">
        <title>The genome of the oomycete Peronosclerospora sorghi, a cosmopolitan pathogen of maize and sorghum, is inflated with dispersed pseudogenes.</title>
        <authorList>
            <person name="Fletcher K."/>
            <person name="Martin F."/>
            <person name="Isakeit T."/>
            <person name="Cavanaugh K."/>
            <person name="Magill C."/>
            <person name="Michelmore R."/>
        </authorList>
    </citation>
    <scope>NUCLEOTIDE SEQUENCE [LARGE SCALE GENOMIC DNA]</scope>
    <source>
        <strain evidence="1">P6</strain>
    </source>
</reference>
<dbReference type="Proteomes" id="UP001163321">
    <property type="component" value="Chromosome 7"/>
</dbReference>
<evidence type="ECO:0000313" key="2">
    <source>
        <dbReference type="Proteomes" id="UP001163321"/>
    </source>
</evidence>
<comment type="caution">
    <text evidence="1">The sequence shown here is derived from an EMBL/GenBank/DDBJ whole genome shotgun (WGS) entry which is preliminary data.</text>
</comment>
<gene>
    <name evidence="1" type="ORF">PsorP6_014962</name>
</gene>
<organism evidence="1 2">
    <name type="scientific">Peronosclerospora sorghi</name>
    <dbReference type="NCBI Taxonomy" id="230839"/>
    <lineage>
        <taxon>Eukaryota</taxon>
        <taxon>Sar</taxon>
        <taxon>Stramenopiles</taxon>
        <taxon>Oomycota</taxon>
        <taxon>Peronosporomycetes</taxon>
        <taxon>Peronosporales</taxon>
        <taxon>Peronosporaceae</taxon>
        <taxon>Peronosclerospora</taxon>
    </lineage>
</organism>
<dbReference type="EMBL" id="CM047586">
    <property type="protein sequence ID" value="KAI9908875.1"/>
    <property type="molecule type" value="Genomic_DNA"/>
</dbReference>